<feature type="domain" description="CBS" evidence="4">
    <location>
        <begin position="70"/>
        <end position="132"/>
    </location>
</feature>
<dbReference type="SUPFAM" id="SSF54631">
    <property type="entry name" value="CBS-domain pair"/>
    <property type="match status" value="1"/>
</dbReference>
<dbReference type="Proteomes" id="UP000014400">
    <property type="component" value="Unassembled WGS sequence"/>
</dbReference>
<dbReference type="STRING" id="1203554.HMPREF1476_02145"/>
<comment type="caution">
    <text evidence="5">The sequence shown here is derived from an EMBL/GenBank/DDBJ whole genome shotgun (WGS) entry which is preliminary data.</text>
</comment>
<proteinExistence type="predicted"/>
<keyword evidence="6" id="KW-1185">Reference proteome</keyword>
<evidence type="ECO:0000256" key="2">
    <source>
        <dbReference type="ARBA" id="ARBA00023122"/>
    </source>
</evidence>
<dbReference type="InterPro" id="IPR000644">
    <property type="entry name" value="CBS_dom"/>
</dbReference>
<evidence type="ECO:0000313" key="5">
    <source>
        <dbReference type="EMBL" id="EPD97669.1"/>
    </source>
</evidence>
<dbReference type="SMART" id="SM01091">
    <property type="entry name" value="CorC_HlyC"/>
    <property type="match status" value="1"/>
</dbReference>
<dbReference type="eggNOG" id="COG4535">
    <property type="taxonomic scope" value="Bacteria"/>
</dbReference>
<dbReference type="InterPro" id="IPR044751">
    <property type="entry name" value="Ion_transp-like_CBS"/>
</dbReference>
<dbReference type="Pfam" id="PF03471">
    <property type="entry name" value="CorC_HlyC"/>
    <property type="match status" value="1"/>
</dbReference>
<dbReference type="PATRIC" id="fig|1203554.3.peg.2228"/>
<dbReference type="InterPro" id="IPR016169">
    <property type="entry name" value="FAD-bd_PCMH_sub2"/>
</dbReference>
<evidence type="ECO:0000313" key="6">
    <source>
        <dbReference type="Proteomes" id="UP000014400"/>
    </source>
</evidence>
<dbReference type="AlphaFoldDB" id="S3CAG5"/>
<evidence type="ECO:0000256" key="1">
    <source>
        <dbReference type="ARBA" id="ARBA00022737"/>
    </source>
</evidence>
<dbReference type="FunFam" id="3.10.580.10:FF:000002">
    <property type="entry name" value="Magnesium/cobalt efflux protein CorC"/>
    <property type="match status" value="1"/>
</dbReference>
<dbReference type="Pfam" id="PF00571">
    <property type="entry name" value="CBS"/>
    <property type="match status" value="2"/>
</dbReference>
<dbReference type="GO" id="GO:0050660">
    <property type="term" value="F:flavin adenine dinucleotide binding"/>
    <property type="evidence" value="ECO:0007669"/>
    <property type="project" value="InterPro"/>
</dbReference>
<accession>S3CAG5</accession>
<dbReference type="HOGENOM" id="CLU_015237_3_0_4"/>
<dbReference type="PROSITE" id="PS51371">
    <property type="entry name" value="CBS"/>
    <property type="match status" value="2"/>
</dbReference>
<dbReference type="InterPro" id="IPR036318">
    <property type="entry name" value="FAD-bd_PCMH-like_sf"/>
</dbReference>
<dbReference type="GO" id="GO:0005886">
    <property type="term" value="C:plasma membrane"/>
    <property type="evidence" value="ECO:0007669"/>
    <property type="project" value="TreeGrafter"/>
</dbReference>
<evidence type="ECO:0000256" key="3">
    <source>
        <dbReference type="PROSITE-ProRule" id="PRU00703"/>
    </source>
</evidence>
<name>S3CAG5_9BURK</name>
<feature type="domain" description="CBS" evidence="4">
    <location>
        <begin position="133"/>
        <end position="190"/>
    </location>
</feature>
<gene>
    <name evidence="5" type="ORF">HMPREF1476_02145</name>
</gene>
<keyword evidence="1" id="KW-0677">Repeat</keyword>
<reference evidence="5 6" key="1">
    <citation type="submission" date="2013-04" db="EMBL/GenBank/DDBJ databases">
        <title>The Genome Sequence of Sutterella wadsworthensis HGA0223.</title>
        <authorList>
            <consortium name="The Broad Institute Genomics Platform"/>
            <person name="Earl A."/>
            <person name="Ward D."/>
            <person name="Feldgarden M."/>
            <person name="Gevers D."/>
            <person name="Schmidt T.M."/>
            <person name="Dover J."/>
            <person name="Dai D."/>
            <person name="Walker B."/>
            <person name="Young S."/>
            <person name="Zeng Q."/>
            <person name="Gargeya S."/>
            <person name="Fitzgerald M."/>
            <person name="Haas B."/>
            <person name="Abouelleil A."/>
            <person name="Allen A.W."/>
            <person name="Alvarado L."/>
            <person name="Arachchi H.M."/>
            <person name="Berlin A.M."/>
            <person name="Chapman S.B."/>
            <person name="Gainer-Dewar J."/>
            <person name="Goldberg J."/>
            <person name="Griggs A."/>
            <person name="Gujja S."/>
            <person name="Hansen M."/>
            <person name="Howarth C."/>
            <person name="Imamovic A."/>
            <person name="Ireland A."/>
            <person name="Larimer J."/>
            <person name="McCowan C."/>
            <person name="Murphy C."/>
            <person name="Pearson M."/>
            <person name="Poon T.W."/>
            <person name="Priest M."/>
            <person name="Roberts A."/>
            <person name="Saif S."/>
            <person name="Shea T."/>
            <person name="Sisk P."/>
            <person name="Sykes S."/>
            <person name="Wortman J."/>
            <person name="Nusbaum C."/>
            <person name="Birren B."/>
        </authorList>
    </citation>
    <scope>NUCLEOTIDE SEQUENCE [LARGE SCALE GENOMIC DNA]</scope>
    <source>
        <strain evidence="5 6">HGA0223</strain>
    </source>
</reference>
<dbReference type="InterPro" id="IPR005170">
    <property type="entry name" value="Transptr-assoc_dom"/>
</dbReference>
<dbReference type="EMBL" id="ATCF01000034">
    <property type="protein sequence ID" value="EPD97669.1"/>
    <property type="molecule type" value="Genomic_DNA"/>
</dbReference>
<dbReference type="InterPro" id="IPR046342">
    <property type="entry name" value="CBS_dom_sf"/>
</dbReference>
<dbReference type="PANTHER" id="PTHR22777:SF27">
    <property type="entry name" value="MAGNESIUM AND COBALT EFFLUX PROTEIN CORC"/>
    <property type="match status" value="1"/>
</dbReference>
<dbReference type="RefSeq" id="WP_016475180.1">
    <property type="nucleotide sequence ID" value="NZ_KE150481.1"/>
</dbReference>
<dbReference type="Gene3D" id="3.30.465.10">
    <property type="match status" value="1"/>
</dbReference>
<dbReference type="PANTHER" id="PTHR22777">
    <property type="entry name" value="HEMOLYSIN-RELATED"/>
    <property type="match status" value="1"/>
</dbReference>
<dbReference type="CDD" id="cd04590">
    <property type="entry name" value="CBS_pair_CorC_HlyC_assoc"/>
    <property type="match status" value="1"/>
</dbReference>
<dbReference type="SUPFAM" id="SSF56176">
    <property type="entry name" value="FAD-binding/transporter-associated domain-like"/>
    <property type="match status" value="1"/>
</dbReference>
<keyword evidence="2 3" id="KW-0129">CBS domain</keyword>
<dbReference type="Gene3D" id="3.10.580.10">
    <property type="entry name" value="CBS-domain"/>
    <property type="match status" value="1"/>
</dbReference>
<sequence>MSSEPHLEKNKSFLDRLTSAFRSDEDAGDAKEDLIGALSEARADGLIGSDTFSMMQGALEVSSLRAYDLMVPRAQVDAVDLEKPTDEMIRTVIASGHSRMPAVEGDLDNVLGVLHAKDLLQLLLDPSRNVKSLLRPARFVPESQPLNVLLRDFKETRNHLALVIDEFGSISGLITIEDVLEQIVGDISDEFDHDDSSTNIVAEDNHWRVRAVTPIEQFNTFFGADLVDEYCETIGGLITDRCEHVPQIGEEIVEKGYRFRIQRADARQVQLLTVERA</sequence>
<protein>
    <recommendedName>
        <fullName evidence="4">CBS domain-containing protein</fullName>
    </recommendedName>
</protein>
<organism evidence="5 6">
    <name type="scientific">Sutterella wadsworthensis HGA0223</name>
    <dbReference type="NCBI Taxonomy" id="1203554"/>
    <lineage>
        <taxon>Bacteria</taxon>
        <taxon>Pseudomonadati</taxon>
        <taxon>Pseudomonadota</taxon>
        <taxon>Betaproteobacteria</taxon>
        <taxon>Burkholderiales</taxon>
        <taxon>Sutterellaceae</taxon>
        <taxon>Sutterella</taxon>
    </lineage>
</organism>
<evidence type="ECO:0000259" key="4">
    <source>
        <dbReference type="PROSITE" id="PS51371"/>
    </source>
</evidence>